<dbReference type="CDD" id="cd00167">
    <property type="entry name" value="SANT"/>
    <property type="match status" value="1"/>
</dbReference>
<feature type="region of interest" description="Disordered" evidence="4">
    <location>
        <begin position="668"/>
        <end position="711"/>
    </location>
</feature>
<feature type="domain" description="Myb-like" evidence="5">
    <location>
        <begin position="858"/>
        <end position="933"/>
    </location>
</feature>
<keyword evidence="8" id="KW-1185">Reference proteome</keyword>
<feature type="compositionally biased region" description="Polar residues" evidence="4">
    <location>
        <begin position="507"/>
        <end position="519"/>
    </location>
</feature>
<evidence type="ECO:0008006" key="9">
    <source>
        <dbReference type="Google" id="ProtNLM"/>
    </source>
</evidence>
<dbReference type="InterPro" id="IPR001005">
    <property type="entry name" value="SANT/Myb"/>
</dbReference>
<dbReference type="Proteomes" id="UP001586593">
    <property type="component" value="Unassembled WGS sequence"/>
</dbReference>
<organism evidence="7 8">
    <name type="scientific">Phialemonium thermophilum</name>
    <dbReference type="NCBI Taxonomy" id="223376"/>
    <lineage>
        <taxon>Eukaryota</taxon>
        <taxon>Fungi</taxon>
        <taxon>Dikarya</taxon>
        <taxon>Ascomycota</taxon>
        <taxon>Pezizomycotina</taxon>
        <taxon>Sordariomycetes</taxon>
        <taxon>Sordariomycetidae</taxon>
        <taxon>Cephalothecales</taxon>
        <taxon>Cephalothecaceae</taxon>
        <taxon>Phialemonium</taxon>
    </lineage>
</organism>
<feature type="compositionally biased region" description="Basic and acidic residues" evidence="4">
    <location>
        <begin position="286"/>
        <end position="302"/>
    </location>
</feature>
<dbReference type="Pfam" id="PF13921">
    <property type="entry name" value="Myb_DNA-bind_6"/>
    <property type="match status" value="1"/>
</dbReference>
<dbReference type="PROSITE" id="PS50090">
    <property type="entry name" value="MYB_LIKE"/>
    <property type="match status" value="2"/>
</dbReference>
<feature type="compositionally biased region" description="Basic and acidic residues" evidence="4">
    <location>
        <begin position="447"/>
        <end position="479"/>
    </location>
</feature>
<gene>
    <name evidence="7" type="ORF">VTK73DRAFT_4763</name>
</gene>
<evidence type="ECO:0000259" key="6">
    <source>
        <dbReference type="PROSITE" id="PS51294"/>
    </source>
</evidence>
<accession>A0ABR3WRN5</accession>
<reference evidence="7 8" key="1">
    <citation type="journal article" date="2024" name="Commun. Biol.">
        <title>Comparative genomic analysis of thermophilic fungi reveals convergent evolutionary adaptations and gene losses.</title>
        <authorList>
            <person name="Steindorff A.S."/>
            <person name="Aguilar-Pontes M.V."/>
            <person name="Robinson A.J."/>
            <person name="Andreopoulos B."/>
            <person name="LaButti K."/>
            <person name="Kuo A."/>
            <person name="Mondo S."/>
            <person name="Riley R."/>
            <person name="Otillar R."/>
            <person name="Haridas S."/>
            <person name="Lipzen A."/>
            <person name="Grimwood J."/>
            <person name="Schmutz J."/>
            <person name="Clum A."/>
            <person name="Reid I.D."/>
            <person name="Moisan M.C."/>
            <person name="Butler G."/>
            <person name="Nguyen T.T.M."/>
            <person name="Dewar K."/>
            <person name="Conant G."/>
            <person name="Drula E."/>
            <person name="Henrissat B."/>
            <person name="Hansel C."/>
            <person name="Singer S."/>
            <person name="Hutchinson M.I."/>
            <person name="de Vries R.P."/>
            <person name="Natvig D.O."/>
            <person name="Powell A.J."/>
            <person name="Tsang A."/>
            <person name="Grigoriev I.V."/>
        </authorList>
    </citation>
    <scope>NUCLEOTIDE SEQUENCE [LARGE SCALE GENOMIC DNA]</scope>
    <source>
        <strain evidence="7 8">ATCC 24622</strain>
    </source>
</reference>
<feature type="compositionally biased region" description="Basic and acidic residues" evidence="4">
    <location>
        <begin position="352"/>
        <end position="396"/>
    </location>
</feature>
<feature type="compositionally biased region" description="Low complexity" evidence="4">
    <location>
        <begin position="436"/>
        <end position="446"/>
    </location>
</feature>
<dbReference type="PANTHER" id="PTHR46380:SF2">
    <property type="entry name" value="CYCLIN-D-BINDING MYB-LIKE TRANSCRIPTION FACTOR 1"/>
    <property type="match status" value="1"/>
</dbReference>
<name>A0ABR3WRN5_9PEZI</name>
<proteinExistence type="predicted"/>
<feature type="compositionally biased region" description="Basic residues" evidence="4">
    <location>
        <begin position="83"/>
        <end position="93"/>
    </location>
</feature>
<feature type="compositionally biased region" description="Polar residues" evidence="4">
    <location>
        <begin position="192"/>
        <end position="202"/>
    </location>
</feature>
<dbReference type="InterPro" id="IPR051651">
    <property type="entry name" value="DMTF1_DNA-bind_reg"/>
</dbReference>
<feature type="compositionally biased region" description="Basic and acidic residues" evidence="4">
    <location>
        <begin position="33"/>
        <end position="50"/>
    </location>
</feature>
<dbReference type="SUPFAM" id="SSF46689">
    <property type="entry name" value="Homeodomain-like"/>
    <property type="match status" value="1"/>
</dbReference>
<feature type="compositionally biased region" description="Basic and acidic residues" evidence="4">
    <location>
        <begin position="1069"/>
        <end position="1086"/>
    </location>
</feature>
<feature type="region of interest" description="Disordered" evidence="4">
    <location>
        <begin position="1038"/>
        <end position="1341"/>
    </location>
</feature>
<feature type="compositionally biased region" description="Basic and acidic residues" evidence="4">
    <location>
        <begin position="1172"/>
        <end position="1193"/>
    </location>
</feature>
<feature type="compositionally biased region" description="Acidic residues" evidence="4">
    <location>
        <begin position="1161"/>
        <end position="1171"/>
    </location>
</feature>
<dbReference type="InterPro" id="IPR017930">
    <property type="entry name" value="Myb_dom"/>
</dbReference>
<dbReference type="InterPro" id="IPR009057">
    <property type="entry name" value="Homeodomain-like_sf"/>
</dbReference>
<sequence length="1341" mass="148390">MGSQASALERDAEGGTASRSQSPFPEAEDDAYADLKNEPESPHRALDRPSRISSSAPHQRSHLHGLADGLPLSSTQVEAQPKSPKKKKKKKRKSKDDGSISSPLAEGLGKQHGESQDAPDAPKAPQIGADLALPERDSEESPRRKRRRSEEDSRTGPSDLHAEDTGRNGVLVASRRLRDQLDRASTERQVERLTSPQELTSSPERRRKTKKRKLAERTLELEEDPIAGSDAEDVIPSTAGTPLGRQSVPHSRGTGATSSKKSKRSPWSVLNDPVEEFQRSQVPSESKGEEIVQNSQRRDDLVARPSQSSNAPREGLQINGSPLHDGAEPSLDPVDGGRVDQDIGHLSSADLPHGEEEDRSSNVDAAPGDRENPKRDEPERGDRRSGSAERSDHESVLEAMEVDVEDGEDAQLGQAVDEDGERLLSVEGQLTPPSPSEGEAAPSPGSVRDDRGTDNVDDRPDVEDEGHHSRESSAHHDEFEDHEAELAAPTSNGFKPAQEDDGVDVDGQTSGDARTQSGANAEFMKDSPRRSLRTYLRRASRADATDILQESAAEREDPAVEEAAVGTENVADDSAEVTNGVRMMDRSAEDVTTAEAAENLPDHAATPTPRARANSTSSTPGTKRSRGSGKRKPKPTFFEREEQTAEAFAALPSSEAIVTPHNFKTKRRLPVEVATETPQLSAPSEKRKTPAKSNKGTKTAGEANAASKRDTRRHLILLDDDAEPVWDSSGRYRHGPLTHSEAAQLTKTVEDFRRNHGMEQFDLNVLIHENPKKGRHIHKEFWDEIQRACPQRTRGKLMVWTRHQFHNFVARGQWTEDQDRELEEMVAKYGKKWSKIGQLINRDPADTRDRWRNYLVCKDNLKQRAWSEEEVAKLLGIVSTSLLAIQNLREEDPDDERLAAMTNEQLLDWAVISEKMGFTRSRLQIQEKWKRLRQTTDVDELLASRLPSGSSWRLKQVRRELAAMSERDKVFLIRRILSSRAKTDSKIPWPRIVKQFEGRFQRQTLATAWDQLKQDAPGFETMTTYQCARYIIDQYRGRESADIPSEDDDNSLAVSSDEDADEDADDGGDPMHDARRASRAAEEPKGREKKTAKRPRPAEATRLSGYRPNRASASRPRSHRSDEDAEGQDSYVVPESDHEEDSADRGRDDEANPNETKANEEEGALSEEMEDEHALAGDHEPRAGSVDLSHDADMDADANGDVLGAIKSEDGDDGGVEAHPEREANNGEGPSGREDHDLAPLSQENSAPSSAGPAQSRKRPHAELTSEAEDESHEKRDGKKKRKKRKHKKKKRHASSPESVRKAEAHRGNEPVTHGRLELGGSVISSGMSDMEDIPARLPVT</sequence>
<feature type="compositionally biased region" description="Basic and acidic residues" evidence="4">
    <location>
        <begin position="1216"/>
        <end position="1238"/>
    </location>
</feature>
<evidence type="ECO:0000256" key="3">
    <source>
        <dbReference type="ARBA" id="ARBA00023242"/>
    </source>
</evidence>
<feature type="domain" description="HTH myb-type" evidence="6">
    <location>
        <begin position="806"/>
        <end position="859"/>
    </location>
</feature>
<protein>
    <recommendedName>
        <fullName evidence="9">DNA-binding protein REB1</fullName>
    </recommendedName>
</protein>
<dbReference type="PANTHER" id="PTHR46380">
    <property type="entry name" value="CYCLIN-D-BINDING MYB-LIKE TRANSCRIPTION FACTOR 1"/>
    <property type="match status" value="1"/>
</dbReference>
<evidence type="ECO:0000256" key="2">
    <source>
        <dbReference type="ARBA" id="ARBA00023125"/>
    </source>
</evidence>
<keyword evidence="3" id="KW-0539">Nucleus</keyword>
<feature type="compositionally biased region" description="Polar residues" evidence="4">
    <location>
        <begin position="1242"/>
        <end position="1253"/>
    </location>
</feature>
<evidence type="ECO:0000313" key="8">
    <source>
        <dbReference type="Proteomes" id="UP001586593"/>
    </source>
</evidence>
<comment type="subcellular location">
    <subcellularLocation>
        <location evidence="1">Nucleus</location>
    </subcellularLocation>
</comment>
<keyword evidence="2" id="KW-0238">DNA-binding</keyword>
<feature type="compositionally biased region" description="Basic and acidic residues" evidence="4">
    <location>
        <begin position="1299"/>
        <end position="1317"/>
    </location>
</feature>
<feature type="compositionally biased region" description="Acidic residues" evidence="4">
    <location>
        <begin position="400"/>
        <end position="409"/>
    </location>
</feature>
<feature type="compositionally biased region" description="Basic residues" evidence="4">
    <location>
        <begin position="530"/>
        <end position="539"/>
    </location>
</feature>
<evidence type="ECO:0000256" key="1">
    <source>
        <dbReference type="ARBA" id="ARBA00004123"/>
    </source>
</evidence>
<feature type="compositionally biased region" description="Basic residues" evidence="4">
    <location>
        <begin position="205"/>
        <end position="214"/>
    </location>
</feature>
<evidence type="ECO:0000256" key="4">
    <source>
        <dbReference type="SAM" id="MobiDB-lite"/>
    </source>
</evidence>
<feature type="compositionally biased region" description="Acidic residues" evidence="4">
    <location>
        <begin position="221"/>
        <end position="233"/>
    </location>
</feature>
<feature type="compositionally biased region" description="Basic residues" evidence="4">
    <location>
        <begin position="623"/>
        <end position="634"/>
    </location>
</feature>
<feature type="domain" description="Myb-like" evidence="5">
    <location>
        <begin position="806"/>
        <end position="855"/>
    </location>
</feature>
<evidence type="ECO:0000259" key="5">
    <source>
        <dbReference type="PROSITE" id="PS50090"/>
    </source>
</evidence>
<dbReference type="Gene3D" id="1.10.10.60">
    <property type="entry name" value="Homeodomain-like"/>
    <property type="match status" value="2"/>
</dbReference>
<dbReference type="EMBL" id="JAZHXJ010000269">
    <property type="protein sequence ID" value="KAL1866305.1"/>
    <property type="molecule type" value="Genomic_DNA"/>
</dbReference>
<feature type="region of interest" description="Disordered" evidence="4">
    <location>
        <begin position="1"/>
        <end position="636"/>
    </location>
</feature>
<comment type="caution">
    <text evidence="7">The sequence shown here is derived from an EMBL/GenBank/DDBJ whole genome shotgun (WGS) entry which is preliminary data.</text>
</comment>
<evidence type="ECO:0000313" key="7">
    <source>
        <dbReference type="EMBL" id="KAL1866305.1"/>
    </source>
</evidence>
<dbReference type="PROSITE" id="PS51294">
    <property type="entry name" value="HTH_MYB"/>
    <property type="match status" value="1"/>
</dbReference>
<dbReference type="SMART" id="SM00717">
    <property type="entry name" value="SANT"/>
    <property type="match status" value="2"/>
</dbReference>
<feature type="compositionally biased region" description="Basic residues" evidence="4">
    <location>
        <begin position="1278"/>
        <end position="1294"/>
    </location>
</feature>
<feature type="compositionally biased region" description="Basic and acidic residues" evidence="4">
    <location>
        <begin position="133"/>
        <end position="166"/>
    </location>
</feature>
<feature type="compositionally biased region" description="Acidic residues" evidence="4">
    <location>
        <begin position="1044"/>
        <end position="1068"/>
    </location>
</feature>
<feature type="compositionally biased region" description="Basic and acidic residues" evidence="4">
    <location>
        <begin position="176"/>
        <end position="191"/>
    </location>
</feature>